<feature type="binding site" evidence="8">
    <location>
        <position position="42"/>
    </location>
    <ligand>
        <name>[4Fe-4S] cluster</name>
        <dbReference type="ChEBI" id="CHEBI:49883"/>
        <note>4Fe-4S-S-AdoMet</note>
    </ligand>
</feature>
<dbReference type="Pfam" id="PF04055">
    <property type="entry name" value="Radical_SAM"/>
    <property type="match status" value="1"/>
</dbReference>
<name>A0A5A8F7S8_9BACT</name>
<comment type="pathway">
    <text evidence="8">Purine metabolism; 7-cyano-7-deazaguanine biosynthesis.</text>
</comment>
<dbReference type="InterPro" id="IPR024924">
    <property type="entry name" value="7-CO-7-deazaguanine_synth-like"/>
</dbReference>
<dbReference type="InterPro" id="IPR013785">
    <property type="entry name" value="Aldolase_TIM"/>
</dbReference>
<feature type="binding site" evidence="8">
    <location>
        <position position="45"/>
    </location>
    <ligand>
        <name>[4Fe-4S] cluster</name>
        <dbReference type="ChEBI" id="CHEBI:49883"/>
        <note>4Fe-4S-S-AdoMet</note>
    </ligand>
</feature>
<feature type="binding site" evidence="8">
    <location>
        <position position="47"/>
    </location>
    <ligand>
        <name>Mg(2+)</name>
        <dbReference type="ChEBI" id="CHEBI:18420"/>
    </ligand>
</feature>
<dbReference type="UniPathway" id="UPA00391"/>
<organism evidence="10 11">
    <name type="scientific">Deferribacter autotrophicus</name>
    <dbReference type="NCBI Taxonomy" id="500465"/>
    <lineage>
        <taxon>Bacteria</taxon>
        <taxon>Pseudomonadati</taxon>
        <taxon>Deferribacterota</taxon>
        <taxon>Deferribacteres</taxon>
        <taxon>Deferribacterales</taxon>
        <taxon>Deferribacteraceae</taxon>
        <taxon>Deferribacter</taxon>
    </lineage>
</organism>
<feature type="binding site" evidence="8">
    <location>
        <position position="92"/>
    </location>
    <ligand>
        <name>S-adenosyl-L-methionine</name>
        <dbReference type="ChEBI" id="CHEBI:59789"/>
    </ligand>
</feature>
<keyword evidence="5 8" id="KW-0408">Iron</keyword>
<dbReference type="EMBL" id="VFJB01000002">
    <property type="protein sequence ID" value="KAA0259173.1"/>
    <property type="molecule type" value="Genomic_DNA"/>
</dbReference>
<evidence type="ECO:0000259" key="9">
    <source>
        <dbReference type="PROSITE" id="PS51918"/>
    </source>
</evidence>
<dbReference type="PIRSF" id="PIRSF000370">
    <property type="entry name" value="QueE"/>
    <property type="match status" value="1"/>
</dbReference>
<sequence length="237" mass="27152">MLQQNTLNKGFIKEIFKSYQGEGKFVGARQIFIRFADCPFSCEGCDTDFSLSENFLCDGVEYSNPVLPDELFQILRENYNFKLFHSVSITGGEPLIQKDFLSEFLPILKDNGVKVFLETSGYLVDEIIELSDYLDIISVDIKLKSVFGKKYPSNLIKDLKVINEKIYYKVVIGKNIDENEIKTVLIELAKNDVDVLYVQFKNNYFNLGLLDKLSDIGYSYGIEVFFVPQVHKLIGIL</sequence>
<keyword evidence="4 8" id="KW-0460">Magnesium</keyword>
<dbReference type="PANTHER" id="PTHR42836">
    <property type="entry name" value="7-CARBOXY-7-DEAZAGUANINE SYNTHASE"/>
    <property type="match status" value="1"/>
</dbReference>
<keyword evidence="11" id="KW-1185">Reference proteome</keyword>
<dbReference type="OrthoDB" id="9792276at2"/>
<keyword evidence="6 8" id="KW-0411">Iron-sulfur</keyword>
<comment type="similarity">
    <text evidence="8">Belongs to the radical SAM superfamily. 7-carboxy-7-deazaguanine synthase family.</text>
</comment>
<feature type="binding site" evidence="8">
    <location>
        <position position="90"/>
    </location>
    <ligand>
        <name>substrate</name>
    </ligand>
</feature>
<dbReference type="InterPro" id="IPR058240">
    <property type="entry name" value="rSAM_sf"/>
</dbReference>
<keyword evidence="1 8" id="KW-0004">4Fe-4S</keyword>
<feature type="domain" description="Radical SAM core" evidence="9">
    <location>
        <begin position="25"/>
        <end position="237"/>
    </location>
</feature>
<dbReference type="GO" id="GO:0016840">
    <property type="term" value="F:carbon-nitrogen lyase activity"/>
    <property type="evidence" value="ECO:0007669"/>
    <property type="project" value="UniProtKB-UniRule"/>
</dbReference>
<dbReference type="PROSITE" id="PS51918">
    <property type="entry name" value="RADICAL_SAM"/>
    <property type="match status" value="1"/>
</dbReference>
<evidence type="ECO:0000256" key="7">
    <source>
        <dbReference type="ARBA" id="ARBA00023239"/>
    </source>
</evidence>
<evidence type="ECO:0000256" key="2">
    <source>
        <dbReference type="ARBA" id="ARBA00022691"/>
    </source>
</evidence>
<evidence type="ECO:0000313" key="11">
    <source>
        <dbReference type="Proteomes" id="UP000322876"/>
    </source>
</evidence>
<reference evidence="10 11" key="1">
    <citation type="submission" date="2019-06" db="EMBL/GenBank/DDBJ databases">
        <title>Genomic insights into carbon and energy metabolism of Deferribacter autotrophicus revealed new metabolic traits in the phylum Deferribacteres.</title>
        <authorList>
            <person name="Slobodkin A.I."/>
            <person name="Slobodkina G.B."/>
            <person name="Allioux M."/>
            <person name="Alain K."/>
            <person name="Jebbar M."/>
            <person name="Shadrin V."/>
            <person name="Kublanov I.V."/>
            <person name="Toshchakov S.V."/>
            <person name="Bonch-Osmolovskaya E.A."/>
        </authorList>
    </citation>
    <scope>NUCLEOTIDE SEQUENCE [LARGE SCALE GENOMIC DNA]</scope>
    <source>
        <strain evidence="10 11">SL50</strain>
    </source>
</reference>
<dbReference type="GO" id="GO:0000287">
    <property type="term" value="F:magnesium ion binding"/>
    <property type="evidence" value="ECO:0007669"/>
    <property type="project" value="UniProtKB-UniRule"/>
</dbReference>
<feature type="binding site" evidence="8">
    <location>
        <position position="38"/>
    </location>
    <ligand>
        <name>[4Fe-4S] cluster</name>
        <dbReference type="ChEBI" id="CHEBI:49883"/>
        <note>4Fe-4S-S-AdoMet</note>
    </ligand>
</feature>
<comment type="cofactor">
    <cofactor evidence="8">
        <name>[4Fe-4S] cluster</name>
        <dbReference type="ChEBI" id="CHEBI:49883"/>
    </cofactor>
    <text evidence="8">Binds 1 [4Fe-4S] cluster. The cluster is coordinated with 3 cysteines and an exchangeable S-adenosyl-L-methionine.</text>
</comment>
<dbReference type="RefSeq" id="WP_149265428.1">
    <property type="nucleotide sequence ID" value="NZ_VFJB01000002.1"/>
</dbReference>
<dbReference type="EC" id="4.3.99.3" evidence="8"/>
<dbReference type="HAMAP" id="MF_00917">
    <property type="entry name" value="QueE"/>
    <property type="match status" value="1"/>
</dbReference>
<dbReference type="SFLD" id="SFLDS00029">
    <property type="entry name" value="Radical_SAM"/>
    <property type="match status" value="1"/>
</dbReference>
<protein>
    <recommendedName>
        <fullName evidence="8">7-carboxy-7-deazaguanine synthase</fullName>
        <shortName evidence="8">CDG synthase</shortName>
        <ecNumber evidence="8">4.3.99.3</ecNumber>
    </recommendedName>
    <alternativeName>
        <fullName evidence="8">Queuosine biosynthesis protein QueE</fullName>
    </alternativeName>
</protein>
<accession>A0A5A8F7S8</accession>
<comment type="cofactor">
    <cofactor evidence="8">
        <name>S-adenosyl-L-methionine</name>
        <dbReference type="ChEBI" id="CHEBI:59789"/>
    </cofactor>
    <text evidence="8">Binds 1 S-adenosyl-L-methionine per subunit.</text>
</comment>
<keyword evidence="2 8" id="KW-0949">S-adenosyl-L-methionine</keyword>
<dbReference type="CDD" id="cd01335">
    <property type="entry name" value="Radical_SAM"/>
    <property type="match status" value="1"/>
</dbReference>
<dbReference type="Gene3D" id="3.20.20.70">
    <property type="entry name" value="Aldolase class I"/>
    <property type="match status" value="1"/>
</dbReference>
<dbReference type="AlphaFoldDB" id="A0A5A8F7S8"/>
<evidence type="ECO:0000256" key="6">
    <source>
        <dbReference type="ARBA" id="ARBA00023014"/>
    </source>
</evidence>
<keyword evidence="8" id="KW-0671">Queuosine biosynthesis</keyword>
<evidence type="ECO:0000313" key="10">
    <source>
        <dbReference type="EMBL" id="KAA0259173.1"/>
    </source>
</evidence>
<feature type="binding site" evidence="8">
    <location>
        <begin position="19"/>
        <end position="21"/>
    </location>
    <ligand>
        <name>substrate</name>
    </ligand>
</feature>
<dbReference type="PANTHER" id="PTHR42836:SF1">
    <property type="entry name" value="7-CARBOXY-7-DEAZAGUANINE SYNTHASE"/>
    <property type="match status" value="1"/>
</dbReference>
<proteinExistence type="inferred from homology"/>
<comment type="caution">
    <text evidence="10">The sequence shown here is derived from an EMBL/GenBank/DDBJ whole genome shotgun (WGS) entry which is preliminary data.</text>
</comment>
<dbReference type="GO" id="GO:0008616">
    <property type="term" value="P:tRNA queuosine(34) biosynthetic process"/>
    <property type="evidence" value="ECO:0007669"/>
    <property type="project" value="UniProtKB-UniRule"/>
</dbReference>
<dbReference type="Proteomes" id="UP000322876">
    <property type="component" value="Unassembled WGS sequence"/>
</dbReference>
<comment type="function">
    <text evidence="8">Catalyzes the complex heterocyclic radical-mediated conversion of 6-carboxy-5,6,7,8-tetrahydropterin (CPH4) to 7-carboxy-7-deazaguanine (CDG), a step common to the biosynthetic pathways of all 7-deazapurine-containing compounds.</text>
</comment>
<keyword evidence="3 8" id="KW-0479">Metal-binding</keyword>
<dbReference type="SUPFAM" id="SSF102114">
    <property type="entry name" value="Radical SAM enzymes"/>
    <property type="match status" value="1"/>
</dbReference>
<comment type="caution">
    <text evidence="8">Lacks conserved residue(s) required for the propagation of feature annotation.</text>
</comment>
<evidence type="ECO:0000256" key="3">
    <source>
        <dbReference type="ARBA" id="ARBA00022723"/>
    </source>
</evidence>
<evidence type="ECO:0000256" key="5">
    <source>
        <dbReference type="ARBA" id="ARBA00023004"/>
    </source>
</evidence>
<comment type="subunit">
    <text evidence="8">Homodimer.</text>
</comment>
<dbReference type="GO" id="GO:0051539">
    <property type="term" value="F:4 iron, 4 sulfur cluster binding"/>
    <property type="evidence" value="ECO:0007669"/>
    <property type="project" value="UniProtKB-UniRule"/>
</dbReference>
<dbReference type="InterPro" id="IPR007197">
    <property type="entry name" value="rSAM"/>
</dbReference>
<comment type="cofactor">
    <cofactor evidence="8">
        <name>Mg(2+)</name>
        <dbReference type="ChEBI" id="CHEBI:18420"/>
    </cofactor>
</comment>
<feature type="binding site" evidence="8">
    <location>
        <position position="34"/>
    </location>
    <ligand>
        <name>substrate</name>
    </ligand>
</feature>
<evidence type="ECO:0000256" key="1">
    <source>
        <dbReference type="ARBA" id="ARBA00022485"/>
    </source>
</evidence>
<dbReference type="GO" id="GO:1904047">
    <property type="term" value="F:S-adenosyl-L-methionine binding"/>
    <property type="evidence" value="ECO:0007669"/>
    <property type="project" value="UniProtKB-UniRule"/>
</dbReference>
<evidence type="ECO:0000256" key="8">
    <source>
        <dbReference type="HAMAP-Rule" id="MF_00917"/>
    </source>
</evidence>
<evidence type="ECO:0000256" key="4">
    <source>
        <dbReference type="ARBA" id="ARBA00022842"/>
    </source>
</evidence>
<gene>
    <name evidence="8" type="primary">queE</name>
    <name evidence="10" type="ORF">FHQ18_01615</name>
</gene>
<keyword evidence="7 8" id="KW-0456">Lyase</keyword>
<comment type="catalytic activity">
    <reaction evidence="8">
        <text>6-carboxy-5,6,7,8-tetrahydropterin + H(+) = 7-carboxy-7-carbaguanine + NH4(+)</text>
        <dbReference type="Rhea" id="RHEA:27974"/>
        <dbReference type="ChEBI" id="CHEBI:15378"/>
        <dbReference type="ChEBI" id="CHEBI:28938"/>
        <dbReference type="ChEBI" id="CHEBI:61032"/>
        <dbReference type="ChEBI" id="CHEBI:61036"/>
        <dbReference type="EC" id="4.3.99.3"/>
    </reaction>
</comment>